<dbReference type="RefSeq" id="WP_065309822.1">
    <property type="nucleotide sequence ID" value="NZ_LOCQ01000060.1"/>
</dbReference>
<proteinExistence type="predicted"/>
<keyword evidence="1" id="KW-1133">Transmembrane helix</keyword>
<evidence type="ECO:0000313" key="4">
    <source>
        <dbReference type="Proteomes" id="UP000092713"/>
    </source>
</evidence>
<dbReference type="AlphaFoldDB" id="A0A1A7BVR8"/>
<feature type="domain" description="Inositolphosphotransferase Aur1/Ipt1" evidence="2">
    <location>
        <begin position="47"/>
        <end position="189"/>
    </location>
</feature>
<name>A0A1A7BVR8_9BURK</name>
<evidence type="ECO:0000313" key="3">
    <source>
        <dbReference type="EMBL" id="OBV37597.1"/>
    </source>
</evidence>
<dbReference type="InterPro" id="IPR026841">
    <property type="entry name" value="Aur1/Ipt1"/>
</dbReference>
<feature type="transmembrane region" description="Helical" evidence="1">
    <location>
        <begin position="125"/>
        <end position="145"/>
    </location>
</feature>
<dbReference type="Gene3D" id="1.20.144.10">
    <property type="entry name" value="Phosphatidic acid phosphatase type 2/haloperoxidase"/>
    <property type="match status" value="1"/>
</dbReference>
<evidence type="ECO:0000259" key="2">
    <source>
        <dbReference type="Pfam" id="PF14378"/>
    </source>
</evidence>
<keyword evidence="4" id="KW-1185">Reference proteome</keyword>
<dbReference type="OrthoDB" id="195787at2"/>
<feature type="transmembrane region" description="Helical" evidence="1">
    <location>
        <begin position="78"/>
        <end position="97"/>
    </location>
</feature>
<dbReference type="CDD" id="cd03386">
    <property type="entry name" value="PAP2_Aur1_like"/>
    <property type="match status" value="1"/>
</dbReference>
<dbReference type="GO" id="GO:0016020">
    <property type="term" value="C:membrane"/>
    <property type="evidence" value="ECO:0007669"/>
    <property type="project" value="UniProtKB-SubCell"/>
</dbReference>
<feature type="transmembrane region" description="Helical" evidence="1">
    <location>
        <begin position="152"/>
        <end position="169"/>
    </location>
</feature>
<dbReference type="Pfam" id="PF14378">
    <property type="entry name" value="PAP2_3"/>
    <property type="match status" value="1"/>
</dbReference>
<evidence type="ECO:0000256" key="1">
    <source>
        <dbReference type="SAM" id="Phobius"/>
    </source>
</evidence>
<keyword evidence="1" id="KW-0472">Membrane</keyword>
<keyword evidence="1" id="KW-0812">Transmembrane</keyword>
<protein>
    <submittedName>
        <fullName evidence="3">PAP2 superfamily protein</fullName>
    </submittedName>
</protein>
<comment type="caution">
    <text evidence="3">The sequence shown here is derived from an EMBL/GenBank/DDBJ whole genome shotgun (WGS) entry which is preliminary data.</text>
</comment>
<feature type="transmembrane region" description="Helical" evidence="1">
    <location>
        <begin position="175"/>
        <end position="193"/>
    </location>
</feature>
<dbReference type="Proteomes" id="UP000092713">
    <property type="component" value="Unassembled WGS sequence"/>
</dbReference>
<organism evidence="3 4">
    <name type="scientific">Janthinobacterium psychrotolerans</name>
    <dbReference type="NCBI Taxonomy" id="1747903"/>
    <lineage>
        <taxon>Bacteria</taxon>
        <taxon>Pseudomonadati</taxon>
        <taxon>Pseudomonadota</taxon>
        <taxon>Betaproteobacteria</taxon>
        <taxon>Burkholderiales</taxon>
        <taxon>Oxalobacteraceae</taxon>
        <taxon>Janthinobacterium</taxon>
    </lineage>
</organism>
<accession>A0A1A7BVR8</accession>
<sequence>MTLIVRLLHLLAGWGSVGLVYFSSDWVQGQGALLPHILPETMIDHSIAYSDTAIWLYLSFFILIPYTYLVASPARVRWLARAMAVSALVCGVVFLLYPTTLAYPPVGDGMGWSTRMLRMLQAVDSTQNCLPSLHGALTLLCAWALFERDRPIRSALAVLLTLGICYAIIALRRHVSIDLGAGLLVGLAGGALAKMRVSSADRRDIFPEAAP</sequence>
<feature type="transmembrane region" description="Helical" evidence="1">
    <location>
        <begin position="53"/>
        <end position="71"/>
    </location>
</feature>
<reference evidence="3 4" key="1">
    <citation type="submission" date="2016-04" db="EMBL/GenBank/DDBJ databases">
        <title>Draft genome sequence of Janthinobacterium psychrotolerans sp. nov., isolated from freshwater sediments in Denmark.</title>
        <authorList>
            <person name="Gong X."/>
            <person name="Skrivergaard S."/>
            <person name="Korsgaard B.S."/>
            <person name="Schreiber L."/>
            <person name="Marshall I.P."/>
            <person name="Finster K."/>
            <person name="Schramm A."/>
        </authorList>
    </citation>
    <scope>NUCLEOTIDE SEQUENCE [LARGE SCALE GENOMIC DNA]</scope>
    <source>
        <strain evidence="3 4">S3-2</strain>
    </source>
</reference>
<dbReference type="PATRIC" id="fig|1747903.4.peg.1120"/>
<dbReference type="EMBL" id="LOCQ01000060">
    <property type="protein sequence ID" value="OBV37597.1"/>
    <property type="molecule type" value="Genomic_DNA"/>
</dbReference>
<gene>
    <name evidence="3" type="ORF">ASR47_1003259</name>
</gene>
<dbReference type="STRING" id="1747903.ASR47_1003259"/>